<dbReference type="EMBL" id="GISG01042860">
    <property type="protein sequence ID" value="MBA4623388.1"/>
    <property type="molecule type" value="Transcribed_RNA"/>
</dbReference>
<keyword evidence="4 7" id="KW-0747">Spliceosome</keyword>
<dbReference type="GO" id="GO:0071014">
    <property type="term" value="C:post-mRNA release spliceosomal complex"/>
    <property type="evidence" value="ECO:0007669"/>
    <property type="project" value="TreeGrafter"/>
</dbReference>
<dbReference type="GO" id="GO:0000974">
    <property type="term" value="C:Prp19 complex"/>
    <property type="evidence" value="ECO:0007669"/>
    <property type="project" value="TreeGrafter"/>
</dbReference>
<comment type="similarity">
    <text evidence="2 7">Belongs to the SYF2 family.</text>
</comment>
<feature type="compositionally biased region" description="Basic and acidic residues" evidence="8">
    <location>
        <begin position="121"/>
        <end position="138"/>
    </location>
</feature>
<evidence type="ECO:0000313" key="9">
    <source>
        <dbReference type="EMBL" id="MBA4623388.1"/>
    </source>
</evidence>
<evidence type="ECO:0000256" key="1">
    <source>
        <dbReference type="ARBA" id="ARBA00004123"/>
    </source>
</evidence>
<dbReference type="PANTHER" id="PTHR13264:SF5">
    <property type="entry name" value="PRE-MRNA-SPLICING FACTOR SYF2"/>
    <property type="match status" value="1"/>
</dbReference>
<protein>
    <recommendedName>
        <fullName evidence="7">Pre-mRNA-splicing factor SYF2</fullName>
    </recommendedName>
</protein>
<evidence type="ECO:0000256" key="8">
    <source>
        <dbReference type="SAM" id="MobiDB-lite"/>
    </source>
</evidence>
<evidence type="ECO:0000256" key="6">
    <source>
        <dbReference type="ARBA" id="ARBA00023242"/>
    </source>
</evidence>
<reference evidence="9" key="2">
    <citation type="submission" date="2020-07" db="EMBL/GenBank/DDBJ databases">
        <authorList>
            <person name="Vera ALvarez R."/>
            <person name="Arias-Moreno D.M."/>
            <person name="Jimenez-Jacinto V."/>
            <person name="Jimenez-Bremont J.F."/>
            <person name="Swaminathan K."/>
            <person name="Moose S.P."/>
            <person name="Guerrero-Gonzalez M.L."/>
            <person name="Marino-Ramirez L."/>
            <person name="Landsman D."/>
            <person name="Rodriguez-Kessler M."/>
            <person name="Delgado-Sanchez P."/>
        </authorList>
    </citation>
    <scope>NUCLEOTIDE SEQUENCE</scope>
    <source>
        <tissue evidence="9">Cladode</tissue>
    </source>
</reference>
<reference evidence="9" key="1">
    <citation type="journal article" date="2013" name="J. Plant Res.">
        <title>Effect of fungi and light on seed germination of three Opuntia species from semiarid lands of central Mexico.</title>
        <authorList>
            <person name="Delgado-Sanchez P."/>
            <person name="Jimenez-Bremont J.F."/>
            <person name="Guerrero-Gonzalez Mde L."/>
            <person name="Flores J."/>
        </authorList>
    </citation>
    <scope>NUCLEOTIDE SEQUENCE</scope>
    <source>
        <tissue evidence="9">Cladode</tissue>
    </source>
</reference>
<feature type="region of interest" description="Disordered" evidence="8">
    <location>
        <begin position="250"/>
        <end position="278"/>
    </location>
</feature>
<comment type="function">
    <text evidence="7">Involved in pre-mRNA splicing.</text>
</comment>
<organism evidence="9">
    <name type="scientific">Opuntia streptacantha</name>
    <name type="common">Prickly pear cactus</name>
    <name type="synonym">Opuntia cardona</name>
    <dbReference type="NCBI Taxonomy" id="393608"/>
    <lineage>
        <taxon>Eukaryota</taxon>
        <taxon>Viridiplantae</taxon>
        <taxon>Streptophyta</taxon>
        <taxon>Embryophyta</taxon>
        <taxon>Tracheophyta</taxon>
        <taxon>Spermatophyta</taxon>
        <taxon>Magnoliopsida</taxon>
        <taxon>eudicotyledons</taxon>
        <taxon>Gunneridae</taxon>
        <taxon>Pentapetalae</taxon>
        <taxon>Caryophyllales</taxon>
        <taxon>Cactineae</taxon>
        <taxon>Cactaceae</taxon>
        <taxon>Opuntioideae</taxon>
        <taxon>Opuntia</taxon>
    </lineage>
</organism>
<evidence type="ECO:0000256" key="7">
    <source>
        <dbReference type="RuleBase" id="RU367148"/>
    </source>
</evidence>
<evidence type="ECO:0000256" key="3">
    <source>
        <dbReference type="ARBA" id="ARBA00022664"/>
    </source>
</evidence>
<feature type="region of interest" description="Disordered" evidence="8">
    <location>
        <begin position="41"/>
        <end position="93"/>
    </location>
</feature>
<dbReference type="Pfam" id="PF08231">
    <property type="entry name" value="SYF2"/>
    <property type="match status" value="1"/>
</dbReference>
<dbReference type="InterPro" id="IPR013260">
    <property type="entry name" value="mRNA_splic_SYF2"/>
</dbReference>
<evidence type="ECO:0000256" key="2">
    <source>
        <dbReference type="ARBA" id="ARBA00010028"/>
    </source>
</evidence>
<keyword evidence="9" id="KW-0413">Isomerase</keyword>
<feature type="compositionally biased region" description="Basic and acidic residues" evidence="8">
    <location>
        <begin position="59"/>
        <end position="70"/>
    </location>
</feature>
<comment type="subunit">
    <text evidence="7">May be part of a spliceosome complex.</text>
</comment>
<feature type="compositionally biased region" description="Basic and acidic residues" evidence="8">
    <location>
        <begin position="266"/>
        <end position="278"/>
    </location>
</feature>
<keyword evidence="5 7" id="KW-0508">mRNA splicing</keyword>
<keyword evidence="6 7" id="KW-0539">Nucleus</keyword>
<feature type="region of interest" description="Disordered" evidence="8">
    <location>
        <begin position="117"/>
        <end position="138"/>
    </location>
</feature>
<dbReference type="AlphaFoldDB" id="A0A7C9CVB9"/>
<accession>A0A7C9CVB9</accession>
<dbReference type="GO" id="GO:0000398">
    <property type="term" value="P:mRNA splicing, via spliceosome"/>
    <property type="evidence" value="ECO:0007669"/>
    <property type="project" value="UniProtKB-UniRule"/>
</dbReference>
<comment type="subcellular location">
    <subcellularLocation>
        <location evidence="1 7">Nucleus</location>
    </subcellularLocation>
</comment>
<sequence>MAGERQVHPDCINASNPYHECVEYCFRRIAEAKARIAIRDSEVAEASGSDFKPEPTVPDEIKESHEEGNRVGDCADSGDDHPPEGTIEGDLSNLTGRQKKLFELRLKMNEARKANQTAMVAEKKRMEAPPESRGMSKEKWLEERKKKVGRLLEANGLDMTKAYMLDTQEAAQAKYKKWEKDPAPFGWDVFNQRTLYNAYKKRTKNVEVDLEEYNKMKEDDPEFYREASSLQYGKAPKISEDKVDKMVKELKDREEKRQSFSRRRRFHEEKDIDSINDRNEHFNKKIERAFGKYTLEIKNNLERGTALPD</sequence>
<keyword evidence="3 7" id="KW-0507">mRNA processing</keyword>
<evidence type="ECO:0000256" key="5">
    <source>
        <dbReference type="ARBA" id="ARBA00023187"/>
    </source>
</evidence>
<proteinExistence type="inferred from homology"/>
<dbReference type="GO" id="GO:0071013">
    <property type="term" value="C:catalytic step 2 spliceosome"/>
    <property type="evidence" value="ECO:0007669"/>
    <property type="project" value="TreeGrafter"/>
</dbReference>
<dbReference type="PANTHER" id="PTHR13264">
    <property type="entry name" value="GCIP-INTERACTING PROTEIN P29"/>
    <property type="match status" value="1"/>
</dbReference>
<evidence type="ECO:0000256" key="4">
    <source>
        <dbReference type="ARBA" id="ARBA00022728"/>
    </source>
</evidence>
<dbReference type="GO" id="GO:0016853">
    <property type="term" value="F:isomerase activity"/>
    <property type="evidence" value="ECO:0007669"/>
    <property type="project" value="UniProtKB-KW"/>
</dbReference>
<name>A0A7C9CVB9_OPUST</name>